<dbReference type="GO" id="GO:0006355">
    <property type="term" value="P:regulation of DNA-templated transcription"/>
    <property type="evidence" value="ECO:0007669"/>
    <property type="project" value="InterPro"/>
</dbReference>
<feature type="modified residue" description="4-aspartylphosphate" evidence="8">
    <location>
        <position position="66"/>
    </location>
</feature>
<feature type="domain" description="Response regulatory" evidence="10">
    <location>
        <begin position="17"/>
        <end position="130"/>
    </location>
</feature>
<feature type="domain" description="OmpR/PhoB-type" evidence="11">
    <location>
        <begin position="140"/>
        <end position="240"/>
    </location>
</feature>
<dbReference type="Proteomes" id="UP000323164">
    <property type="component" value="Unassembled WGS sequence"/>
</dbReference>
<organism evidence="12 13">
    <name type="scientific">Cognatilysobacter lacus</name>
    <dbReference type="NCBI Taxonomy" id="1643323"/>
    <lineage>
        <taxon>Bacteria</taxon>
        <taxon>Pseudomonadati</taxon>
        <taxon>Pseudomonadota</taxon>
        <taxon>Gammaproteobacteria</taxon>
        <taxon>Lysobacterales</taxon>
        <taxon>Lysobacteraceae</taxon>
        <taxon>Cognatilysobacter</taxon>
    </lineage>
</organism>
<keyword evidence="4" id="KW-0902">Two-component regulatory system</keyword>
<dbReference type="PANTHER" id="PTHR48111:SF4">
    <property type="entry name" value="DNA-BINDING DUAL TRANSCRIPTIONAL REGULATOR OMPR"/>
    <property type="match status" value="1"/>
</dbReference>
<keyword evidence="5" id="KW-0805">Transcription regulation</keyword>
<evidence type="ECO:0000256" key="1">
    <source>
        <dbReference type="ARBA" id="ARBA00004496"/>
    </source>
</evidence>
<evidence type="ECO:0000256" key="7">
    <source>
        <dbReference type="ARBA" id="ARBA00023163"/>
    </source>
</evidence>
<dbReference type="InterPro" id="IPR001867">
    <property type="entry name" value="OmpR/PhoB-type_DNA-bd"/>
</dbReference>
<keyword evidence="13" id="KW-1185">Reference proteome</keyword>
<protein>
    <submittedName>
        <fullName evidence="12">Response regulator</fullName>
    </submittedName>
</protein>
<feature type="DNA-binding region" description="OmpR/PhoB-type" evidence="9">
    <location>
        <begin position="140"/>
        <end position="240"/>
    </location>
</feature>
<evidence type="ECO:0000259" key="11">
    <source>
        <dbReference type="PROSITE" id="PS51755"/>
    </source>
</evidence>
<sequence>MDSVASTALPAAPPDLRVLIVDDDPGVRALLLRYLGSRAMQVQAADSISTMRWLLEQQPFDVLLLDLGLPDGDGLDVLRELRQRWQGPVLILSGRGEAAEHVLGLESGADDFIDKPFDLRELHARIHAVARRAQAMRTPPERVALDGLLVDTGRRAAFDRNGQPLALTSGEYELLLTFVRQPQQTLSRDRLMDATRGRPSAPFDRAIDVQVARLRQKIERDPARPTLIQSVRGAGYRLAERPEPA</sequence>
<accession>A0A5D8Z5H8</accession>
<dbReference type="PROSITE" id="PS51755">
    <property type="entry name" value="OMPR_PHOB"/>
    <property type="match status" value="1"/>
</dbReference>
<keyword evidence="6 9" id="KW-0238">DNA-binding</keyword>
<dbReference type="Pfam" id="PF00072">
    <property type="entry name" value="Response_reg"/>
    <property type="match status" value="1"/>
</dbReference>
<dbReference type="SMART" id="SM00448">
    <property type="entry name" value="REC"/>
    <property type="match status" value="1"/>
</dbReference>
<dbReference type="FunFam" id="1.10.10.10:FF:000099">
    <property type="entry name" value="Two-component system response regulator TorR"/>
    <property type="match status" value="1"/>
</dbReference>
<dbReference type="InterPro" id="IPR036388">
    <property type="entry name" value="WH-like_DNA-bd_sf"/>
</dbReference>
<reference evidence="12 13" key="1">
    <citation type="submission" date="2019-08" db="EMBL/GenBank/DDBJ databases">
        <title>Draft genome sequence of Lysobacter sp. UKS-15.</title>
        <authorList>
            <person name="Im W.-T."/>
        </authorList>
    </citation>
    <scope>NUCLEOTIDE SEQUENCE [LARGE SCALE GENOMIC DNA]</scope>
    <source>
        <strain evidence="12 13">UKS-15</strain>
    </source>
</reference>
<keyword evidence="7" id="KW-0804">Transcription</keyword>
<dbReference type="CDD" id="cd00383">
    <property type="entry name" value="trans_reg_C"/>
    <property type="match status" value="1"/>
</dbReference>
<evidence type="ECO:0000259" key="10">
    <source>
        <dbReference type="PROSITE" id="PS50110"/>
    </source>
</evidence>
<name>A0A5D8Z5H8_9GAMM</name>
<keyword evidence="3 8" id="KW-0597">Phosphoprotein</keyword>
<dbReference type="EMBL" id="VTRV01000057">
    <property type="protein sequence ID" value="TZF90011.1"/>
    <property type="molecule type" value="Genomic_DNA"/>
</dbReference>
<dbReference type="GO" id="GO:0032993">
    <property type="term" value="C:protein-DNA complex"/>
    <property type="evidence" value="ECO:0007669"/>
    <property type="project" value="TreeGrafter"/>
</dbReference>
<dbReference type="Pfam" id="PF00486">
    <property type="entry name" value="Trans_reg_C"/>
    <property type="match status" value="1"/>
</dbReference>
<dbReference type="GO" id="GO:0000156">
    <property type="term" value="F:phosphorelay response regulator activity"/>
    <property type="evidence" value="ECO:0007669"/>
    <property type="project" value="TreeGrafter"/>
</dbReference>
<comment type="subcellular location">
    <subcellularLocation>
        <location evidence="1">Cytoplasm</location>
    </subcellularLocation>
</comment>
<dbReference type="InterPro" id="IPR016032">
    <property type="entry name" value="Sig_transdc_resp-reg_C-effctor"/>
</dbReference>
<evidence type="ECO:0000313" key="13">
    <source>
        <dbReference type="Proteomes" id="UP000323164"/>
    </source>
</evidence>
<dbReference type="PANTHER" id="PTHR48111">
    <property type="entry name" value="REGULATOR OF RPOS"/>
    <property type="match status" value="1"/>
</dbReference>
<dbReference type="InterPro" id="IPR011006">
    <property type="entry name" value="CheY-like_superfamily"/>
</dbReference>
<gene>
    <name evidence="12" type="ORF">FW784_07020</name>
</gene>
<dbReference type="Gene3D" id="1.10.10.10">
    <property type="entry name" value="Winged helix-like DNA-binding domain superfamily/Winged helix DNA-binding domain"/>
    <property type="match status" value="1"/>
</dbReference>
<dbReference type="SUPFAM" id="SSF46894">
    <property type="entry name" value="C-terminal effector domain of the bipartite response regulators"/>
    <property type="match status" value="1"/>
</dbReference>
<evidence type="ECO:0000256" key="8">
    <source>
        <dbReference type="PROSITE-ProRule" id="PRU00169"/>
    </source>
</evidence>
<dbReference type="PROSITE" id="PS50110">
    <property type="entry name" value="RESPONSE_REGULATORY"/>
    <property type="match status" value="1"/>
</dbReference>
<evidence type="ECO:0000256" key="3">
    <source>
        <dbReference type="ARBA" id="ARBA00022553"/>
    </source>
</evidence>
<keyword evidence="2" id="KW-0963">Cytoplasm</keyword>
<dbReference type="InterPro" id="IPR039420">
    <property type="entry name" value="WalR-like"/>
</dbReference>
<dbReference type="GO" id="GO:0005829">
    <property type="term" value="C:cytosol"/>
    <property type="evidence" value="ECO:0007669"/>
    <property type="project" value="TreeGrafter"/>
</dbReference>
<dbReference type="RefSeq" id="WP_149352644.1">
    <property type="nucleotide sequence ID" value="NZ_VTRV01000057.1"/>
</dbReference>
<evidence type="ECO:0000256" key="2">
    <source>
        <dbReference type="ARBA" id="ARBA00022490"/>
    </source>
</evidence>
<evidence type="ECO:0000256" key="5">
    <source>
        <dbReference type="ARBA" id="ARBA00023015"/>
    </source>
</evidence>
<dbReference type="GO" id="GO:0000976">
    <property type="term" value="F:transcription cis-regulatory region binding"/>
    <property type="evidence" value="ECO:0007669"/>
    <property type="project" value="TreeGrafter"/>
</dbReference>
<dbReference type="OrthoDB" id="9802426at2"/>
<proteinExistence type="predicted"/>
<evidence type="ECO:0000313" key="12">
    <source>
        <dbReference type="EMBL" id="TZF90011.1"/>
    </source>
</evidence>
<comment type="caution">
    <text evidence="12">The sequence shown here is derived from an EMBL/GenBank/DDBJ whole genome shotgun (WGS) entry which is preliminary data.</text>
</comment>
<dbReference type="InterPro" id="IPR001789">
    <property type="entry name" value="Sig_transdc_resp-reg_receiver"/>
</dbReference>
<dbReference type="Gene3D" id="6.10.250.690">
    <property type="match status" value="1"/>
</dbReference>
<dbReference type="AlphaFoldDB" id="A0A5D8Z5H8"/>
<evidence type="ECO:0000256" key="9">
    <source>
        <dbReference type="PROSITE-ProRule" id="PRU01091"/>
    </source>
</evidence>
<evidence type="ECO:0000256" key="6">
    <source>
        <dbReference type="ARBA" id="ARBA00023125"/>
    </source>
</evidence>
<dbReference type="Gene3D" id="3.40.50.2300">
    <property type="match status" value="1"/>
</dbReference>
<dbReference type="SMART" id="SM00862">
    <property type="entry name" value="Trans_reg_C"/>
    <property type="match status" value="1"/>
</dbReference>
<evidence type="ECO:0000256" key="4">
    <source>
        <dbReference type="ARBA" id="ARBA00023012"/>
    </source>
</evidence>
<dbReference type="SUPFAM" id="SSF52172">
    <property type="entry name" value="CheY-like"/>
    <property type="match status" value="1"/>
</dbReference>